<feature type="signal peptide" evidence="1">
    <location>
        <begin position="1"/>
        <end position="27"/>
    </location>
</feature>
<keyword evidence="1" id="KW-0732">Signal</keyword>
<feature type="chain" id="PRO_5046576334" description="YtkA-like domain-containing protein" evidence="1">
    <location>
        <begin position="28"/>
        <end position="167"/>
    </location>
</feature>
<dbReference type="Proteomes" id="UP000838686">
    <property type="component" value="Unassembled WGS sequence"/>
</dbReference>
<dbReference type="PROSITE" id="PS51257">
    <property type="entry name" value="PROKAR_LIPOPROTEIN"/>
    <property type="match status" value="1"/>
</dbReference>
<gene>
    <name evidence="2" type="ORF">PAECIP111893_03021</name>
</gene>
<protein>
    <recommendedName>
        <fullName evidence="4">YtkA-like domain-containing protein</fullName>
    </recommendedName>
</protein>
<comment type="caution">
    <text evidence="2">The sequence shown here is derived from an EMBL/GenBank/DDBJ whole genome shotgun (WGS) entry which is preliminary data.</text>
</comment>
<dbReference type="RefSeq" id="WP_236343386.1">
    <property type="nucleotide sequence ID" value="NZ_CAKMMF010000016.1"/>
</dbReference>
<organism evidence="2 3">
    <name type="scientific">Paenibacillus plantiphilus</name>
    <dbReference type="NCBI Taxonomy" id="2905650"/>
    <lineage>
        <taxon>Bacteria</taxon>
        <taxon>Bacillati</taxon>
        <taxon>Bacillota</taxon>
        <taxon>Bacilli</taxon>
        <taxon>Bacillales</taxon>
        <taxon>Paenibacillaceae</taxon>
        <taxon>Paenibacillus</taxon>
    </lineage>
</organism>
<evidence type="ECO:0000256" key="1">
    <source>
        <dbReference type="SAM" id="SignalP"/>
    </source>
</evidence>
<sequence length="167" mass="17800">MMPITKRNAARALIAILLNALLSGCTANVNSTDERGLLPHLTVDLQIPEQLQAGTEGTFTMIVHQNGEPFEAAADSAAFEIWPEGQRENSITIPGKLDGAGVYTASPTLDVGGIYVVRCRVSSTNYEVMPSKRFAIGEEAVNHLAMLEEQASSEDSAPDSGDGGHHH</sequence>
<keyword evidence="3" id="KW-1185">Reference proteome</keyword>
<dbReference type="EMBL" id="CAKMMF010000016">
    <property type="protein sequence ID" value="CAH1209434.1"/>
    <property type="molecule type" value="Genomic_DNA"/>
</dbReference>
<reference evidence="2" key="1">
    <citation type="submission" date="2022-01" db="EMBL/GenBank/DDBJ databases">
        <authorList>
            <person name="Criscuolo A."/>
        </authorList>
    </citation>
    <scope>NUCLEOTIDE SEQUENCE</scope>
    <source>
        <strain evidence="2">CIP111893</strain>
    </source>
</reference>
<accession>A0ABN8GQI7</accession>
<evidence type="ECO:0000313" key="2">
    <source>
        <dbReference type="EMBL" id="CAH1209434.1"/>
    </source>
</evidence>
<evidence type="ECO:0000313" key="3">
    <source>
        <dbReference type="Proteomes" id="UP000838686"/>
    </source>
</evidence>
<evidence type="ECO:0008006" key="4">
    <source>
        <dbReference type="Google" id="ProtNLM"/>
    </source>
</evidence>
<proteinExistence type="predicted"/>
<name>A0ABN8GQI7_9BACL</name>